<dbReference type="SMART" id="SM00752">
    <property type="entry name" value="HTTM"/>
    <property type="match status" value="1"/>
</dbReference>
<dbReference type="GO" id="GO:0012505">
    <property type="term" value="C:endomembrane system"/>
    <property type="evidence" value="ECO:0007669"/>
    <property type="project" value="UniProtKB-SubCell"/>
</dbReference>
<organism evidence="8 9">
    <name type="scientific">Kocuria sediminis</name>
    <dbReference type="NCBI Taxonomy" id="1038857"/>
    <lineage>
        <taxon>Bacteria</taxon>
        <taxon>Bacillati</taxon>
        <taxon>Actinomycetota</taxon>
        <taxon>Actinomycetes</taxon>
        <taxon>Micrococcales</taxon>
        <taxon>Micrococcaceae</taxon>
        <taxon>Kocuria</taxon>
    </lineage>
</organism>
<comment type="subcellular location">
    <subcellularLocation>
        <location evidence="1">Endomembrane system</location>
        <topology evidence="1">Multi-pass membrane protein</topology>
    </subcellularLocation>
</comment>
<evidence type="ECO:0000256" key="4">
    <source>
        <dbReference type="ARBA" id="ARBA00023136"/>
    </source>
</evidence>
<keyword evidence="2 6" id="KW-0812">Transmembrane</keyword>
<evidence type="ECO:0000313" key="9">
    <source>
        <dbReference type="Proteomes" id="UP000436989"/>
    </source>
</evidence>
<dbReference type="AlphaFoldDB" id="A0A6N8GP60"/>
<keyword evidence="3 6" id="KW-1133">Transmembrane helix</keyword>
<evidence type="ECO:0000256" key="3">
    <source>
        <dbReference type="ARBA" id="ARBA00022989"/>
    </source>
</evidence>
<dbReference type="PANTHER" id="PTHR39535">
    <property type="entry name" value="SPORULATION-DELAYING PROTEIN SDPB"/>
    <property type="match status" value="1"/>
</dbReference>
<dbReference type="InterPro" id="IPR011020">
    <property type="entry name" value="HTTM-like"/>
</dbReference>
<feature type="transmembrane region" description="Helical" evidence="6">
    <location>
        <begin position="221"/>
        <end position="243"/>
    </location>
</feature>
<proteinExistence type="predicted"/>
<keyword evidence="4 6" id="KW-0472">Membrane</keyword>
<dbReference type="InterPro" id="IPR023894">
    <property type="entry name" value="Sporulation_SdpB"/>
</dbReference>
<evidence type="ECO:0000313" key="8">
    <source>
        <dbReference type="EMBL" id="MUN64559.1"/>
    </source>
</evidence>
<keyword evidence="9" id="KW-1185">Reference proteome</keyword>
<evidence type="ECO:0000256" key="6">
    <source>
        <dbReference type="SAM" id="Phobius"/>
    </source>
</evidence>
<feature type="domain" description="HTTM-like" evidence="7">
    <location>
        <begin position="14"/>
        <end position="286"/>
    </location>
</feature>
<protein>
    <recommendedName>
        <fullName evidence="7">HTTM-like domain-containing protein</fullName>
    </recommendedName>
</protein>
<evidence type="ECO:0000256" key="2">
    <source>
        <dbReference type="ARBA" id="ARBA00022692"/>
    </source>
</evidence>
<dbReference type="EMBL" id="WOGU01000015">
    <property type="protein sequence ID" value="MUN64559.1"/>
    <property type="molecule type" value="Genomic_DNA"/>
</dbReference>
<dbReference type="InterPro" id="IPR052964">
    <property type="entry name" value="Sporulation_signal_mat"/>
</dbReference>
<evidence type="ECO:0000256" key="1">
    <source>
        <dbReference type="ARBA" id="ARBA00004127"/>
    </source>
</evidence>
<evidence type="ECO:0000256" key="5">
    <source>
        <dbReference type="SAM" id="MobiDB-lite"/>
    </source>
</evidence>
<gene>
    <name evidence="8" type="ORF">GMA12_15650</name>
</gene>
<accession>A0A6N8GP60</accession>
<dbReference type="PANTHER" id="PTHR39535:SF2">
    <property type="entry name" value="HTTM DOMAIN-CONTAINING PROTEIN"/>
    <property type="match status" value="1"/>
</dbReference>
<reference evidence="8 9" key="1">
    <citation type="submission" date="2019-12" db="EMBL/GenBank/DDBJ databases">
        <authorList>
            <person name="Shi Y."/>
        </authorList>
    </citation>
    <scope>NUCLEOTIDE SEQUENCE [LARGE SCALE GENOMIC DNA]</scope>
    <source>
        <strain evidence="8 9">JCM 17929</strain>
    </source>
</reference>
<feature type="region of interest" description="Disordered" evidence="5">
    <location>
        <begin position="297"/>
        <end position="321"/>
    </location>
</feature>
<sequence length="321" mass="34836">MHNVLAAVDRSVASFDPTSRFVSAGRTVIALAQLTVLWFTPSEKYFVPLLGEFVEPQCRTAVDRISLYCFGWGEGHLVETVVASLVLISVVVGVLPRLTAVLHWWVSLSISTSFALVDGGEAVAQVATFFLVLICAGDSRTWQWGARTPPRDRSRLTPVSWAGHIGLRAQMAYVYLDSSLSKLAVPDWQQGSAVYYVLRGEFFGAGNWLGRVVADLSGVPVVALTLTWGTIALEVAIAVLLLVRNRWRVIALVLCVLLHLGIVAVVGLWSFGLIMMGAVIVCTAGWQWTRPRGADADGAAPLVPQRSVPDAVDPERERSLA</sequence>
<dbReference type="NCBIfam" id="TIGR04033">
    <property type="entry name" value="export_SdpB"/>
    <property type="match status" value="1"/>
</dbReference>
<evidence type="ECO:0000259" key="7">
    <source>
        <dbReference type="SMART" id="SM00752"/>
    </source>
</evidence>
<dbReference type="Proteomes" id="UP000436989">
    <property type="component" value="Unassembled WGS sequence"/>
</dbReference>
<dbReference type="RefSeq" id="WP_156270440.1">
    <property type="nucleotide sequence ID" value="NZ_WOGU01000015.1"/>
</dbReference>
<name>A0A6N8GP60_9MICC</name>
<feature type="transmembrane region" description="Helical" evidence="6">
    <location>
        <begin position="249"/>
        <end position="282"/>
    </location>
</feature>
<comment type="caution">
    <text evidence="8">The sequence shown here is derived from an EMBL/GenBank/DDBJ whole genome shotgun (WGS) entry which is preliminary data.</text>
</comment>